<evidence type="ECO:0000256" key="1">
    <source>
        <dbReference type="ARBA" id="ARBA00022768"/>
    </source>
</evidence>
<dbReference type="GO" id="GO:0005737">
    <property type="term" value="C:cytoplasm"/>
    <property type="evidence" value="ECO:0007669"/>
    <property type="project" value="TreeGrafter"/>
</dbReference>
<gene>
    <name evidence="8" type="ORF">PM001_LOCUS3960</name>
</gene>
<feature type="region of interest" description="Disordered" evidence="4">
    <location>
        <begin position="337"/>
        <end position="364"/>
    </location>
</feature>
<dbReference type="Gene3D" id="1.20.1050.10">
    <property type="match status" value="1"/>
</dbReference>
<evidence type="ECO:0000256" key="4">
    <source>
        <dbReference type="SAM" id="MobiDB-lite"/>
    </source>
</evidence>
<name>A0AAV1TCA0_9STRA</name>
<dbReference type="InterPro" id="IPR040079">
    <property type="entry name" value="Glutathione_S-Trfase"/>
</dbReference>
<dbReference type="InterPro" id="IPR036282">
    <property type="entry name" value="Glutathione-S-Trfase_C_sf"/>
</dbReference>
<evidence type="ECO:0000313" key="8">
    <source>
        <dbReference type="EMBL" id="CAK7909563.1"/>
    </source>
</evidence>
<dbReference type="SFLD" id="SFLDS00019">
    <property type="entry name" value="Glutathione_Transferase_(cytos"/>
    <property type="match status" value="1"/>
</dbReference>
<protein>
    <recommendedName>
        <fullName evidence="10">Elongation factor 1-gamma</fullName>
    </recommendedName>
</protein>
<dbReference type="SFLD" id="SFLDG00358">
    <property type="entry name" value="Main_(cytGST)"/>
    <property type="match status" value="1"/>
</dbReference>
<feature type="domain" description="GST N-terminal" evidence="6">
    <location>
        <begin position="120"/>
        <end position="200"/>
    </location>
</feature>
<dbReference type="Pfam" id="PF00043">
    <property type="entry name" value="GST_C"/>
    <property type="match status" value="1"/>
</dbReference>
<evidence type="ECO:0000259" key="7">
    <source>
        <dbReference type="PROSITE" id="PS50405"/>
    </source>
</evidence>
<dbReference type="EMBL" id="CAKLBY020000035">
    <property type="protein sequence ID" value="CAK7909563.1"/>
    <property type="molecule type" value="Genomic_DNA"/>
</dbReference>
<dbReference type="FunFam" id="3.30.70.1010:FF:000001">
    <property type="entry name" value="Elongation factor 1-gamma 1"/>
    <property type="match status" value="1"/>
</dbReference>
<dbReference type="Gene3D" id="3.40.30.10">
    <property type="entry name" value="Glutaredoxin"/>
    <property type="match status" value="1"/>
</dbReference>
<dbReference type="InterPro" id="IPR001662">
    <property type="entry name" value="EF1B_G_C"/>
</dbReference>
<dbReference type="GO" id="GO:0005634">
    <property type="term" value="C:nucleus"/>
    <property type="evidence" value="ECO:0007669"/>
    <property type="project" value="TreeGrafter"/>
</dbReference>
<organism evidence="8 9">
    <name type="scientific">Peronospora matthiolae</name>
    <dbReference type="NCBI Taxonomy" id="2874970"/>
    <lineage>
        <taxon>Eukaryota</taxon>
        <taxon>Sar</taxon>
        <taxon>Stramenopiles</taxon>
        <taxon>Oomycota</taxon>
        <taxon>Peronosporomycetes</taxon>
        <taxon>Peronosporales</taxon>
        <taxon>Peronosporaceae</taxon>
        <taxon>Peronospora</taxon>
    </lineage>
</organism>
<dbReference type="InterPro" id="IPR036249">
    <property type="entry name" value="Thioredoxin-like_sf"/>
</dbReference>
<dbReference type="PROSITE" id="PS50405">
    <property type="entry name" value="GST_CTER"/>
    <property type="match status" value="1"/>
</dbReference>
<feature type="domain" description="GST C-terminal" evidence="7">
    <location>
        <begin position="205"/>
        <end position="331"/>
    </location>
</feature>
<sequence length="524" mass="58925">MGGDDGATAGGRTFQREQAAESFPSTLEVLSSGLCEGGASVRGSQRWGEVLQAQVARKLQQHRGIWRSLAGATRATFVRTETVRFWTRTEQIVWILAESARASGIRRTHYFGTFSTIRSLPMKLYTYPANYRVFKVLVAAEYNGIDIELPAFDFHKDIKSASFKAKTPAGKVPVLETEEGCIFESGAIARYVARLRPDTGLYGKTFFESGQVDAWIDFSAYELEVPLEVWVHPILGVGQFNAAALTRAKADVKKALQTLENHLHLRTYLVGEQVTLADIVVASALVYPFKFVLDKEFRKPFSAVSRWFSTLVNQPEFQAVVGDVPLIDVALTAEGDNSAKKEKKETPKKEKAAPKEEEPKPKKVEHPLAVLNREKPSSMSLDAWKVQYSNAKNLADAMTWFWENLDTEGYSLWFCDYNYNNENSKMFMTCNAVGGFLQRSEAMRKYAFGVMDVCGVEGSEIIITGCWLFRGDSEKHMIEANPDAEYYTWKKAELNDETKARITAYWCNEDELEGKPIADSKVFK</sequence>
<dbReference type="CDD" id="cd03044">
    <property type="entry name" value="GST_N_EF1Bgamma"/>
    <property type="match status" value="1"/>
</dbReference>
<dbReference type="CDD" id="cd03181">
    <property type="entry name" value="GST_C_EF1Bgamma_like"/>
    <property type="match status" value="1"/>
</dbReference>
<feature type="domain" description="EF-1-gamma C-terminal" evidence="5">
    <location>
        <begin position="364"/>
        <end position="524"/>
    </location>
</feature>
<dbReference type="PROSITE" id="PS50040">
    <property type="entry name" value="EF1G_C"/>
    <property type="match status" value="1"/>
</dbReference>
<keyword evidence="1 3" id="KW-0251">Elongation factor</keyword>
<dbReference type="PANTHER" id="PTHR43986">
    <property type="entry name" value="ELONGATION FACTOR 1-GAMMA"/>
    <property type="match status" value="1"/>
</dbReference>
<dbReference type="SMART" id="SM01183">
    <property type="entry name" value="EF1G"/>
    <property type="match status" value="1"/>
</dbReference>
<evidence type="ECO:0000256" key="2">
    <source>
        <dbReference type="ARBA" id="ARBA00022917"/>
    </source>
</evidence>
<evidence type="ECO:0008006" key="10">
    <source>
        <dbReference type="Google" id="ProtNLM"/>
    </source>
</evidence>
<dbReference type="InterPro" id="IPR050802">
    <property type="entry name" value="EF-GSTs"/>
</dbReference>
<dbReference type="InterPro" id="IPR004045">
    <property type="entry name" value="Glutathione_S-Trfase_N"/>
</dbReference>
<dbReference type="Pfam" id="PF02798">
    <property type="entry name" value="GST_N"/>
    <property type="match status" value="1"/>
</dbReference>
<comment type="caution">
    <text evidence="8">The sequence shown here is derived from an EMBL/GenBank/DDBJ whole genome shotgun (WGS) entry which is preliminary data.</text>
</comment>
<accession>A0AAV1TCA0</accession>
<proteinExistence type="predicted"/>
<reference evidence="8" key="1">
    <citation type="submission" date="2024-01" db="EMBL/GenBank/DDBJ databases">
        <authorList>
            <person name="Webb A."/>
        </authorList>
    </citation>
    <scope>NUCLEOTIDE SEQUENCE</scope>
    <source>
        <strain evidence="8">Pm1</strain>
    </source>
</reference>
<evidence type="ECO:0000259" key="5">
    <source>
        <dbReference type="PROSITE" id="PS50040"/>
    </source>
</evidence>
<dbReference type="FunFam" id="3.40.30.10:FF:000148">
    <property type="entry name" value="Elongation factor 1B gamma"/>
    <property type="match status" value="1"/>
</dbReference>
<evidence type="ECO:0000259" key="6">
    <source>
        <dbReference type="PROSITE" id="PS50404"/>
    </source>
</evidence>
<dbReference type="PANTHER" id="PTHR43986:SF1">
    <property type="entry name" value="ELONGATION FACTOR 1-GAMMA"/>
    <property type="match status" value="1"/>
</dbReference>
<evidence type="ECO:0000313" key="9">
    <source>
        <dbReference type="Proteomes" id="UP001162060"/>
    </source>
</evidence>
<dbReference type="FunFam" id="1.20.1050.10:FF:000006">
    <property type="entry name" value="Elongation factor 1 gamma"/>
    <property type="match status" value="1"/>
</dbReference>
<dbReference type="GO" id="GO:0003746">
    <property type="term" value="F:translation elongation factor activity"/>
    <property type="evidence" value="ECO:0007669"/>
    <property type="project" value="UniProtKB-UniRule"/>
</dbReference>
<dbReference type="Pfam" id="PF00647">
    <property type="entry name" value="EF1G"/>
    <property type="match status" value="1"/>
</dbReference>
<dbReference type="InterPro" id="IPR036433">
    <property type="entry name" value="EF1B_G_C_sf"/>
</dbReference>
<dbReference type="Gene3D" id="3.30.70.1010">
    <property type="entry name" value="Translation elongation factor EF1B, gamma chain, conserved domain"/>
    <property type="match status" value="1"/>
</dbReference>
<dbReference type="SUPFAM" id="SSF47616">
    <property type="entry name" value="GST C-terminal domain-like"/>
    <property type="match status" value="1"/>
</dbReference>
<dbReference type="PROSITE" id="PS50404">
    <property type="entry name" value="GST_NTER"/>
    <property type="match status" value="1"/>
</dbReference>
<feature type="region of interest" description="Disordered" evidence="4">
    <location>
        <begin position="1"/>
        <end position="20"/>
    </location>
</feature>
<dbReference type="SUPFAM" id="SSF52833">
    <property type="entry name" value="Thioredoxin-like"/>
    <property type="match status" value="1"/>
</dbReference>
<keyword evidence="2 3" id="KW-0648">Protein biosynthesis</keyword>
<dbReference type="AlphaFoldDB" id="A0AAV1TCA0"/>
<dbReference type="Proteomes" id="UP001162060">
    <property type="component" value="Unassembled WGS sequence"/>
</dbReference>
<dbReference type="InterPro" id="IPR010987">
    <property type="entry name" value="Glutathione-S-Trfase_C-like"/>
</dbReference>
<dbReference type="SUPFAM" id="SSF89942">
    <property type="entry name" value="eEF1-gamma domain"/>
    <property type="match status" value="1"/>
</dbReference>
<dbReference type="InterPro" id="IPR004046">
    <property type="entry name" value="GST_C"/>
</dbReference>
<evidence type="ECO:0000256" key="3">
    <source>
        <dbReference type="PROSITE-ProRule" id="PRU00519"/>
    </source>
</evidence>